<name>A0A2T0UY40_9MICO</name>
<comment type="caution">
    <text evidence="1">The sequence shown here is derived from an EMBL/GenBank/DDBJ whole genome shotgun (WGS) entry which is preliminary data.</text>
</comment>
<proteinExistence type="predicted"/>
<evidence type="ECO:0000313" key="2">
    <source>
        <dbReference type="Proteomes" id="UP000237822"/>
    </source>
</evidence>
<organism evidence="1 2">
    <name type="scientific">Knoellia remsis</name>
    <dbReference type="NCBI Taxonomy" id="407159"/>
    <lineage>
        <taxon>Bacteria</taxon>
        <taxon>Bacillati</taxon>
        <taxon>Actinomycetota</taxon>
        <taxon>Actinomycetes</taxon>
        <taxon>Micrococcales</taxon>
        <taxon>Intrasporangiaceae</taxon>
        <taxon>Knoellia</taxon>
    </lineage>
</organism>
<dbReference type="AlphaFoldDB" id="A0A2T0UY40"/>
<dbReference type="InterPro" id="IPR046592">
    <property type="entry name" value="DUF6650"/>
</dbReference>
<sequence length="161" mass="18388">MVRYRLTGVTAGPAGAQWERKDDDREIARRVLNMLGDRRMLWRDFSLEIEEHCVQSANIARQKLGELMDNPEGSSTMAQRLQAIQRHFRDFVDEVGPSEQQWDRHRSPYGTDPLSVALGRLRGLVGVHIGELAAEHDLDVSEELASIVPDQAGWFFERFEA</sequence>
<accession>A0A2T0UY40</accession>
<protein>
    <submittedName>
        <fullName evidence="1">Uncharacterized protein</fullName>
    </submittedName>
</protein>
<evidence type="ECO:0000313" key="1">
    <source>
        <dbReference type="EMBL" id="PRY62849.1"/>
    </source>
</evidence>
<dbReference type="EMBL" id="PVTI01000003">
    <property type="protein sequence ID" value="PRY62849.1"/>
    <property type="molecule type" value="Genomic_DNA"/>
</dbReference>
<gene>
    <name evidence="1" type="ORF">BCF74_10356</name>
</gene>
<dbReference type="Pfam" id="PF20355">
    <property type="entry name" value="DUF6650"/>
    <property type="match status" value="1"/>
</dbReference>
<keyword evidence="2" id="KW-1185">Reference proteome</keyword>
<dbReference type="Proteomes" id="UP000237822">
    <property type="component" value="Unassembled WGS sequence"/>
</dbReference>
<reference evidence="1 2" key="1">
    <citation type="submission" date="2018-03" db="EMBL/GenBank/DDBJ databases">
        <title>Genomic Encyclopedia of Archaeal and Bacterial Type Strains, Phase II (KMG-II): from individual species to whole genera.</title>
        <authorList>
            <person name="Goeker M."/>
        </authorList>
    </citation>
    <scope>NUCLEOTIDE SEQUENCE [LARGE SCALE GENOMIC DNA]</scope>
    <source>
        <strain evidence="1 2">ATCC BAA-1496</strain>
    </source>
</reference>